<accession>A0A7C3YFK2</accession>
<dbReference type="PANTHER" id="PTHR43293:SF3">
    <property type="entry name" value="CHOLESTEROL RING-CLEAVING HYDROLASE IPDB SUBUNIT"/>
    <property type="match status" value="1"/>
</dbReference>
<dbReference type="EMBL" id="DTPI01000028">
    <property type="protein sequence ID" value="HGE66340.1"/>
    <property type="molecule type" value="Genomic_DNA"/>
</dbReference>
<sequence length="293" mass="32488">MRLSTCPKVLIRQVVRIITILITMKSEDMSVYVKKVKLRNILKNSLRGGKMHVADVMIKAMAMQIEDGDVFLHGLASPLPALAMHLAKMTHAPNMVYLSVAEGLDPDPERYRLHPCSADPRHTNGCIGIVELLETFDLANKGLLTGMFLGGAQIDKFANINLTCIGSYEKPKVKLPGGAATAFLTPIVKKLVIWTTNHSKRVFVENLDFKTGIGYQEGKKTVVVTDKAVFEATRDGLKLISIHPGVTLEDVIENMSFEPIVEDYGTTPTPTDVELKLIEKLDPDNVRFSEFKR</sequence>
<protein>
    <recommendedName>
        <fullName evidence="2">CoA-transferase</fullName>
    </recommendedName>
</protein>
<comment type="caution">
    <text evidence="1">The sequence shown here is derived from an EMBL/GenBank/DDBJ whole genome shotgun (WGS) entry which is preliminary data.</text>
</comment>
<dbReference type="GO" id="GO:0008410">
    <property type="term" value="F:CoA-transferase activity"/>
    <property type="evidence" value="ECO:0007669"/>
    <property type="project" value="InterPro"/>
</dbReference>
<evidence type="ECO:0000313" key="1">
    <source>
        <dbReference type="EMBL" id="HGE66340.1"/>
    </source>
</evidence>
<dbReference type="InterPro" id="IPR004165">
    <property type="entry name" value="CoA_trans_fam_I"/>
</dbReference>
<proteinExistence type="predicted"/>
<dbReference type="Gene3D" id="3.40.1080.10">
    <property type="entry name" value="Glutaconate Coenzyme A-transferase"/>
    <property type="match status" value="1"/>
</dbReference>
<dbReference type="InterPro" id="IPR037171">
    <property type="entry name" value="NagB/RpiA_transferase-like"/>
</dbReference>
<dbReference type="Pfam" id="PF01144">
    <property type="entry name" value="CoA_trans"/>
    <property type="match status" value="1"/>
</dbReference>
<name>A0A7C3YFK2_9EURY</name>
<dbReference type="PANTHER" id="PTHR43293">
    <property type="entry name" value="ACETATE COA-TRANSFERASE YDIF"/>
    <property type="match status" value="1"/>
</dbReference>
<organism evidence="1">
    <name type="scientific">Geoglobus ahangari</name>
    <dbReference type="NCBI Taxonomy" id="113653"/>
    <lineage>
        <taxon>Archaea</taxon>
        <taxon>Methanobacteriati</taxon>
        <taxon>Methanobacteriota</taxon>
        <taxon>Archaeoglobi</taxon>
        <taxon>Archaeoglobales</taxon>
        <taxon>Archaeoglobaceae</taxon>
        <taxon>Geoglobus</taxon>
    </lineage>
</organism>
<evidence type="ECO:0008006" key="2">
    <source>
        <dbReference type="Google" id="ProtNLM"/>
    </source>
</evidence>
<dbReference type="SMART" id="SM00882">
    <property type="entry name" value="CoA_trans"/>
    <property type="match status" value="1"/>
</dbReference>
<gene>
    <name evidence="1" type="ORF">ENX77_04355</name>
</gene>
<dbReference type="SUPFAM" id="SSF100950">
    <property type="entry name" value="NagB/RpiA/CoA transferase-like"/>
    <property type="match status" value="1"/>
</dbReference>
<dbReference type="AlphaFoldDB" id="A0A7C3YFK2"/>
<reference evidence="1" key="1">
    <citation type="journal article" date="2020" name="mSystems">
        <title>Genome- and Community-Level Interaction Insights into Carbon Utilization and Element Cycling Functions of Hydrothermarchaeota in Hydrothermal Sediment.</title>
        <authorList>
            <person name="Zhou Z."/>
            <person name="Liu Y."/>
            <person name="Xu W."/>
            <person name="Pan J."/>
            <person name="Luo Z.H."/>
            <person name="Li M."/>
        </authorList>
    </citation>
    <scope>NUCLEOTIDE SEQUENCE [LARGE SCALE GENOMIC DNA]</scope>
    <source>
        <strain evidence="1">SpSt-97</strain>
    </source>
</reference>